<dbReference type="EMBL" id="OOIL02001115">
    <property type="protein sequence ID" value="VFQ72527.1"/>
    <property type="molecule type" value="Genomic_DNA"/>
</dbReference>
<dbReference type="Gene3D" id="2.40.50.140">
    <property type="entry name" value="Nucleic acid-binding proteins"/>
    <property type="match status" value="1"/>
</dbReference>
<keyword evidence="2" id="KW-1185">Reference proteome</keyword>
<gene>
    <name evidence="1" type="ORF">CCAM_LOCUS14303</name>
</gene>
<dbReference type="CDD" id="cd04476">
    <property type="entry name" value="RPA1_DBD_C"/>
    <property type="match status" value="1"/>
</dbReference>
<evidence type="ECO:0000313" key="2">
    <source>
        <dbReference type="Proteomes" id="UP000595140"/>
    </source>
</evidence>
<dbReference type="OrthoDB" id="1751331at2759"/>
<sequence length="261" mass="29597">MCDLRSFDSVREQPVLKDDLLTGVVSLCTAYDVTKIVYDGVSNEVIKFKSKLSDQGDDITFTPTILSGVDDVESGTLTITSIKTLLDEKEGYFWIKGEIDSLDPMRSWSYLGCTECNRKVYPGDVRYKVIVRVVDESGSGHASFVPFDKECTQLLGVSAFLLREAMIERKMDPDTIPQEMDGIICQKALFKLHVKKQQGSPAKHLSRIFSVGQIVTDQVVLAKYNNIVERTNLDDFWESLEDLSQIVEKQQPMYEIPYLLW</sequence>
<dbReference type="InterPro" id="IPR012340">
    <property type="entry name" value="NA-bd_OB-fold"/>
</dbReference>
<reference evidence="1 2" key="1">
    <citation type="submission" date="2018-04" db="EMBL/GenBank/DDBJ databases">
        <authorList>
            <person name="Vogel A."/>
        </authorList>
    </citation>
    <scope>NUCLEOTIDE SEQUENCE [LARGE SCALE GENOMIC DNA]</scope>
</reference>
<organism evidence="1 2">
    <name type="scientific">Cuscuta campestris</name>
    <dbReference type="NCBI Taxonomy" id="132261"/>
    <lineage>
        <taxon>Eukaryota</taxon>
        <taxon>Viridiplantae</taxon>
        <taxon>Streptophyta</taxon>
        <taxon>Embryophyta</taxon>
        <taxon>Tracheophyta</taxon>
        <taxon>Spermatophyta</taxon>
        <taxon>Magnoliopsida</taxon>
        <taxon>eudicotyledons</taxon>
        <taxon>Gunneridae</taxon>
        <taxon>Pentapetalae</taxon>
        <taxon>asterids</taxon>
        <taxon>lamiids</taxon>
        <taxon>Solanales</taxon>
        <taxon>Convolvulaceae</taxon>
        <taxon>Cuscuteae</taxon>
        <taxon>Cuscuta</taxon>
        <taxon>Cuscuta subgen. Grammica</taxon>
        <taxon>Cuscuta sect. Cleistogrammica</taxon>
    </lineage>
</organism>
<evidence type="ECO:0008006" key="3">
    <source>
        <dbReference type="Google" id="ProtNLM"/>
    </source>
</evidence>
<dbReference type="Proteomes" id="UP000595140">
    <property type="component" value="Unassembled WGS sequence"/>
</dbReference>
<dbReference type="AlphaFoldDB" id="A0A484L847"/>
<dbReference type="InterPro" id="IPR047192">
    <property type="entry name" value="Euk_RPA1_DBD_C"/>
</dbReference>
<name>A0A484L847_9ASTE</name>
<dbReference type="SUPFAM" id="SSF50249">
    <property type="entry name" value="Nucleic acid-binding proteins"/>
    <property type="match status" value="1"/>
</dbReference>
<evidence type="ECO:0000313" key="1">
    <source>
        <dbReference type="EMBL" id="VFQ72527.1"/>
    </source>
</evidence>
<proteinExistence type="predicted"/>
<accession>A0A484L847</accession>
<protein>
    <recommendedName>
        <fullName evidence="3">Replication factor A C-terminal domain-containing protein</fullName>
    </recommendedName>
</protein>